<evidence type="ECO:0000256" key="7">
    <source>
        <dbReference type="ARBA" id="ARBA00022475"/>
    </source>
</evidence>
<feature type="compositionally biased region" description="Polar residues" evidence="27">
    <location>
        <begin position="1350"/>
        <end position="1361"/>
    </location>
</feature>
<comment type="cofactor">
    <cofactor evidence="1">
        <name>[4Fe-4S] cluster</name>
        <dbReference type="ChEBI" id="CHEBI:49883"/>
    </cofactor>
</comment>
<evidence type="ECO:0000256" key="9">
    <source>
        <dbReference type="ARBA" id="ARBA00022490"/>
    </source>
</evidence>
<comment type="subcellular location">
    <subcellularLocation>
        <location evidence="2">Cell inner membrane</location>
        <topology evidence="2">Multi-pass membrane protein</topology>
    </subcellularLocation>
    <subcellularLocation>
        <location evidence="3">Cytoplasm</location>
    </subcellularLocation>
</comment>
<feature type="compositionally biased region" description="Polar residues" evidence="27">
    <location>
        <begin position="1453"/>
        <end position="1462"/>
    </location>
</feature>
<dbReference type="InterPro" id="IPR019777">
    <property type="entry name" value="Form_AcTrfase_GR_CS"/>
</dbReference>
<evidence type="ECO:0000256" key="13">
    <source>
        <dbReference type="ARBA" id="ARBA00022692"/>
    </source>
</evidence>
<dbReference type="NCBIfam" id="NF008069">
    <property type="entry name" value="PRK10805.1"/>
    <property type="match status" value="1"/>
</dbReference>
<dbReference type="InterPro" id="IPR007197">
    <property type="entry name" value="rSAM"/>
</dbReference>
<feature type="compositionally biased region" description="Basic and acidic residues" evidence="27">
    <location>
        <begin position="1340"/>
        <end position="1349"/>
    </location>
</feature>
<feature type="transmembrane region" description="Helical" evidence="28">
    <location>
        <begin position="147"/>
        <end position="166"/>
    </location>
</feature>
<keyword evidence="21" id="KW-0119">Carbohydrate metabolism</keyword>
<dbReference type="InterPro" id="IPR050244">
    <property type="entry name" value="Auton_GlycylRad_Cofactor"/>
</dbReference>
<evidence type="ECO:0000256" key="21">
    <source>
        <dbReference type="ARBA" id="ARBA00023277"/>
    </source>
</evidence>
<keyword evidence="15 26" id="KW-0556">Organic radical</keyword>
<dbReference type="GO" id="GO:0005829">
    <property type="term" value="C:cytosol"/>
    <property type="evidence" value="ECO:0007669"/>
    <property type="project" value="TreeGrafter"/>
</dbReference>
<dbReference type="FunFam" id="3.20.70.20:FF:000003">
    <property type="entry name" value="Formate acetyltransferase"/>
    <property type="match status" value="1"/>
</dbReference>
<dbReference type="PROSITE" id="PS51554">
    <property type="entry name" value="PFL"/>
    <property type="match status" value="1"/>
</dbReference>
<dbReference type="FunFam" id="1.20.1080.10:FF:000006">
    <property type="entry name" value="Formate transporter FocA"/>
    <property type="match status" value="1"/>
</dbReference>
<evidence type="ECO:0000313" key="32">
    <source>
        <dbReference type="EMBL" id="KGQ11430.1"/>
    </source>
</evidence>
<feature type="region of interest" description="Disordered" evidence="27">
    <location>
        <begin position="1340"/>
        <end position="1364"/>
    </location>
</feature>
<feature type="transmembrane region" description="Helical" evidence="28">
    <location>
        <begin position="21"/>
        <end position="41"/>
    </location>
</feature>
<evidence type="ECO:0000256" key="20">
    <source>
        <dbReference type="ARBA" id="ARBA00023136"/>
    </source>
</evidence>
<evidence type="ECO:0000256" key="26">
    <source>
        <dbReference type="PROSITE-ProRule" id="PRU00493"/>
    </source>
</evidence>
<comment type="similarity">
    <text evidence="5">Belongs to the organic radical-activating enzymes family.</text>
</comment>
<evidence type="ECO:0000256" key="16">
    <source>
        <dbReference type="ARBA" id="ARBA00022989"/>
    </source>
</evidence>
<keyword evidence="10" id="KW-0997">Cell inner membrane</keyword>
<evidence type="ECO:0000259" key="30">
    <source>
        <dbReference type="PROSITE" id="PS51554"/>
    </source>
</evidence>
<dbReference type="InterPro" id="IPR004184">
    <property type="entry name" value="PFL_dom"/>
</dbReference>
<dbReference type="CDD" id="cd01678">
    <property type="entry name" value="PFL1"/>
    <property type="match status" value="1"/>
</dbReference>
<dbReference type="Gene3D" id="1.20.1080.10">
    <property type="entry name" value="Glycerol uptake facilitator protein"/>
    <property type="match status" value="1"/>
</dbReference>
<evidence type="ECO:0000256" key="8">
    <source>
        <dbReference type="ARBA" id="ARBA00022485"/>
    </source>
</evidence>
<evidence type="ECO:0000256" key="11">
    <source>
        <dbReference type="ARBA" id="ARBA00022679"/>
    </source>
</evidence>
<evidence type="ECO:0000256" key="5">
    <source>
        <dbReference type="ARBA" id="ARBA00009777"/>
    </source>
</evidence>
<evidence type="ECO:0000256" key="2">
    <source>
        <dbReference type="ARBA" id="ARBA00004429"/>
    </source>
</evidence>
<dbReference type="SFLD" id="SFLDG01118">
    <property type="entry name" value="activating_enzymes__group_2"/>
    <property type="match status" value="1"/>
</dbReference>
<evidence type="ECO:0000313" key="33">
    <source>
        <dbReference type="Proteomes" id="UP000030106"/>
    </source>
</evidence>
<evidence type="ECO:0000256" key="19">
    <source>
        <dbReference type="ARBA" id="ARBA00023014"/>
    </source>
</evidence>
<dbReference type="EMBL" id="ANFO01000218">
    <property type="protein sequence ID" value="KGQ11430.1"/>
    <property type="molecule type" value="Genomic_DNA"/>
</dbReference>
<dbReference type="NCBIfam" id="TIGR01255">
    <property type="entry name" value="pyr_form_ly_1"/>
    <property type="match status" value="1"/>
</dbReference>
<dbReference type="InterPro" id="IPR058240">
    <property type="entry name" value="rSAM_sf"/>
</dbReference>
<keyword evidence="6" id="KW-0813">Transport</keyword>
<dbReference type="GO" id="GO:0008861">
    <property type="term" value="F:formate C-acetyltransferase activity"/>
    <property type="evidence" value="ECO:0007669"/>
    <property type="project" value="UniProtKB-EC"/>
</dbReference>
<dbReference type="GO" id="GO:0005975">
    <property type="term" value="P:carbohydrate metabolic process"/>
    <property type="evidence" value="ECO:0007669"/>
    <property type="project" value="InterPro"/>
</dbReference>
<comment type="catalytic activity">
    <reaction evidence="24">
        <text>formate + acetyl-CoA = pyruvate + CoA</text>
        <dbReference type="Rhea" id="RHEA:11844"/>
        <dbReference type="ChEBI" id="CHEBI:15361"/>
        <dbReference type="ChEBI" id="CHEBI:15740"/>
        <dbReference type="ChEBI" id="CHEBI:57287"/>
        <dbReference type="ChEBI" id="CHEBI:57288"/>
        <dbReference type="EC" id="2.3.1.54"/>
    </reaction>
</comment>
<dbReference type="GO" id="GO:0042802">
    <property type="term" value="F:identical protein binding"/>
    <property type="evidence" value="ECO:0007669"/>
    <property type="project" value="UniProtKB-ARBA"/>
</dbReference>
<keyword evidence="22" id="KW-0012">Acyltransferase</keyword>
<comment type="catalytic activity">
    <reaction evidence="23">
        <text>glycyl-[formate C-acetyltransferase] + reduced [flavodoxin] + S-adenosyl-L-methionine = glycin-2-yl radical-[formate C-acetyltransferase] + semiquinone [flavodoxin] + 5'-deoxyadenosine + L-methionine + H(+)</text>
        <dbReference type="Rhea" id="RHEA:19225"/>
        <dbReference type="Rhea" id="RHEA-COMP:10622"/>
        <dbReference type="Rhea" id="RHEA-COMP:12190"/>
        <dbReference type="Rhea" id="RHEA-COMP:12191"/>
        <dbReference type="Rhea" id="RHEA-COMP:14480"/>
        <dbReference type="ChEBI" id="CHEBI:15378"/>
        <dbReference type="ChEBI" id="CHEBI:17319"/>
        <dbReference type="ChEBI" id="CHEBI:29947"/>
        <dbReference type="ChEBI" id="CHEBI:32722"/>
        <dbReference type="ChEBI" id="CHEBI:57618"/>
        <dbReference type="ChEBI" id="CHEBI:57844"/>
        <dbReference type="ChEBI" id="CHEBI:59789"/>
        <dbReference type="ChEBI" id="CHEBI:140311"/>
        <dbReference type="EC" id="1.97.1.4"/>
    </reaction>
</comment>
<dbReference type="NCBIfam" id="NF008356">
    <property type="entry name" value="PRK11145.1"/>
    <property type="match status" value="1"/>
</dbReference>
<keyword evidence="13 28" id="KW-0812">Transmembrane</keyword>
<dbReference type="InterPro" id="IPR034465">
    <property type="entry name" value="Pyruvate_for-lyase_activase"/>
</dbReference>
<dbReference type="InterPro" id="IPR000292">
    <property type="entry name" value="For/NO2_transpt"/>
</dbReference>
<dbReference type="Pfam" id="PF02901">
    <property type="entry name" value="PFL-like"/>
    <property type="match status" value="1"/>
</dbReference>
<keyword evidence="12" id="KW-0949">S-adenosyl-L-methionine</keyword>
<dbReference type="SFLD" id="SFLDS00029">
    <property type="entry name" value="Radical_SAM"/>
    <property type="match status" value="1"/>
</dbReference>
<dbReference type="InterPro" id="IPR012838">
    <property type="entry name" value="PFL1_activating"/>
</dbReference>
<keyword evidence="19" id="KW-0411">Iron-sulfur</keyword>
<dbReference type="Gene3D" id="3.20.70.20">
    <property type="match status" value="1"/>
</dbReference>
<dbReference type="InterPro" id="IPR024002">
    <property type="entry name" value="For/NO2_transpt_CS"/>
</dbReference>
<keyword evidence="11 32" id="KW-0808">Transferase</keyword>
<evidence type="ECO:0000256" key="15">
    <source>
        <dbReference type="ARBA" id="ARBA00022818"/>
    </source>
</evidence>
<dbReference type="InterPro" id="IPR023271">
    <property type="entry name" value="Aquaporin-like"/>
</dbReference>
<dbReference type="SUPFAM" id="SSF51998">
    <property type="entry name" value="PFL-like glycyl radical enzymes"/>
    <property type="match status" value="1"/>
</dbReference>
<organism evidence="32 33">
    <name type="scientific">Beauveria bassiana D1-5</name>
    <dbReference type="NCBI Taxonomy" id="1245745"/>
    <lineage>
        <taxon>Eukaryota</taxon>
        <taxon>Fungi</taxon>
        <taxon>Dikarya</taxon>
        <taxon>Ascomycota</taxon>
        <taxon>Pezizomycotina</taxon>
        <taxon>Sordariomycetes</taxon>
        <taxon>Hypocreomycetidae</taxon>
        <taxon>Hypocreales</taxon>
        <taxon>Cordycipitaceae</taxon>
        <taxon>Beauveria</taxon>
    </lineage>
</organism>
<sequence>MAKIAEDAGVYKATKQPLTTFYLAITAGVFISIAFVFYITATTGTSTIPFGIAKLIGGTCFSLGLILCVICGADLFTSTVLIVVAKASGRITWGQLLRNWANVYIGNLIGALLFVLLIWLSGMYMTANGAWGLNVLQTADHKMHHTFVEAVCLGILANLMVCLAVWMSYSGRSLMDKMFAMILPVAMFVASGFEHSIANMFMIPMAIVVRDFASPEFWTAVGSSPESFSHLTVLNFITDNLIPVTIGNIIGGGRCYMSEQNEKLATAWEGFAKGDWQNEVNVRDFIQKNYTPYEGDESFLAGATDATTKLWDSVMEGIKLENSTHAPVDFDTDLASTITAHDAGYINKSLETIVGLQTDAPLKRAIIPFGGIKMVEGSCKVYGRELDPMLKKIFTEYRKTHNQGVFDVYTKDILNCRKSGVITGLPDAYGRGRIIGDYRRVALYGIDYLMKDKFAQFNSLQTKLENGEDLEATIRLREEISEQHRALGQIKEMAAKYGYDISGPATNAQEAIQWTYFGYLAAVKSQNGAAMSFGRVSTFLDAYIERDIKAGKINEQDAQEMIDHLVMKLRMVRFLRTPEYDELFSGDPIWATESIGGMGVDGRTLVTKNSFRFLNTLYTMGPSPEPNITILWSEKLPLNFKKYAAKVSIDTSSLQYENDDLMRPDFNNDDYAIACCVSPMIVGKQMQFFGARANLAKTMLYAINGGVDEKLKMQVGPKEAPITADVLDYDNVLDRLDHFMDWLAKQYVTALNIIHYMHDKYSYEASLMALHDRDVVRTMACGIAGLSVAADSLSAIKYAKVKPIRDEDGLAIDFEIEGEYPQFGNNDPRVDDIAVDLVERFMKKIQKLTTYRGAIATQSVLTITSNVVYGKKTGNTPDGRRAGTPFGPGANPMHGRDQKGAVASLTSVAKLPFAYAKDGISYTFSIVPNALGKDDDVRKTNLAGLMDGYFHHEANIEGGQHLNVNVMNREMLLDAMENPEKYPQLTIRVSGYAVRFNSLTKEQQQDVITRSTPVGPFYSPPHPQPALPAIYTLGPGRATSGEITAMSAIGRIHSFESCGTVDGPGIRFITFFQGCLMRCLYCHNRDTWDTHGGKEVTVEDLMKEVVTYRHFMNASGGGVTASGGEAILQAEFVRDWFRACHKEGIHTCLDTNGFVRRYDPVIDELLEVTDLVMLDLKQMNDEIHQNLVGVSNHRTLEFAQYLSKKDIKVWIRYVVVPGWSDDDDSAHRLGEFTRDMGNVEKIELLPYHELGKHKWVAMGEEYKLDGVHPPKKETMERVKGILEHHRPKTLIKREPPAQDDGPPYAAASSAVHAQPSLAQTQHRPDRGVIPVLIAVADDMGKQQWKDSGQHQRGSPRQNAHQFSRKLADHQLADNHPDIVNGHISRQQAAAVTGSPAAHQRAFNHNPNHGAAHAGHKPPDHPAPETDHQPEANTAHGKNNRGKIVAAVKPVTLNHPSGNQCSDQVAGKVGGAHHPDLPGRKIIVSQPKRDERV</sequence>
<reference evidence="32 33" key="1">
    <citation type="submission" date="2012-10" db="EMBL/GenBank/DDBJ databases">
        <title>Genome sequencing and analysis of entomopathogenic fungi Beauveria bassiana D1-5.</title>
        <authorList>
            <person name="Li Q."/>
            <person name="Wang L."/>
            <person name="Zhang Z."/>
            <person name="Wang Q."/>
            <person name="Ren J."/>
            <person name="Wang M."/>
            <person name="Xu W."/>
            <person name="Wang J."/>
            <person name="Lu Y."/>
            <person name="Du Q."/>
            <person name="Sun Z."/>
        </authorList>
    </citation>
    <scope>NUCLEOTIDE SEQUENCE [LARGE SCALE GENOMIC DNA]</scope>
    <source>
        <strain evidence="32 33">D1-5</strain>
    </source>
</reference>
<dbReference type="InterPro" id="IPR001989">
    <property type="entry name" value="Radical_activat_CS"/>
</dbReference>
<feature type="region of interest" description="Disordered" evidence="27">
    <location>
        <begin position="1282"/>
        <end position="1325"/>
    </location>
</feature>
<feature type="region of interest" description="Disordered" evidence="27">
    <location>
        <begin position="1389"/>
        <end position="1492"/>
    </location>
</feature>
<accession>A0A0A2VZ23</accession>
<evidence type="ECO:0000256" key="6">
    <source>
        <dbReference type="ARBA" id="ARBA00022448"/>
    </source>
</evidence>
<evidence type="ECO:0000256" key="14">
    <source>
        <dbReference type="ARBA" id="ARBA00022723"/>
    </source>
</evidence>
<dbReference type="Pfam" id="PF01228">
    <property type="entry name" value="Gly_radical"/>
    <property type="match status" value="1"/>
</dbReference>
<evidence type="ECO:0000256" key="24">
    <source>
        <dbReference type="ARBA" id="ARBA00049029"/>
    </source>
</evidence>
<keyword evidence="18" id="KW-0408">Iron</keyword>
<dbReference type="PROSITE" id="PS00850">
    <property type="entry name" value="GLY_RADICAL_1"/>
    <property type="match status" value="1"/>
</dbReference>
<dbReference type="PANTHER" id="PTHR30191">
    <property type="entry name" value="FORMATE ACETYLTRANSFERASE"/>
    <property type="match status" value="1"/>
</dbReference>
<dbReference type="InterPro" id="IPR001150">
    <property type="entry name" value="Gly_radical"/>
</dbReference>
<dbReference type="InterPro" id="IPR023999">
    <property type="entry name" value="Formate_transptr_FocA"/>
</dbReference>
<dbReference type="HOGENOM" id="CLU_249083_0_0_1"/>
<evidence type="ECO:0000256" key="27">
    <source>
        <dbReference type="SAM" id="MobiDB-lite"/>
    </source>
</evidence>
<dbReference type="Pfam" id="PF04055">
    <property type="entry name" value="Radical_SAM"/>
    <property type="match status" value="1"/>
</dbReference>
<dbReference type="GO" id="GO:0051539">
    <property type="term" value="F:4 iron, 4 sulfur cluster binding"/>
    <property type="evidence" value="ECO:0007669"/>
    <property type="project" value="UniProtKB-KW"/>
</dbReference>
<keyword evidence="20 28" id="KW-0472">Membrane</keyword>
<dbReference type="PROSITE" id="PS51149">
    <property type="entry name" value="GLY_RADICAL_2"/>
    <property type="match status" value="1"/>
</dbReference>
<dbReference type="Proteomes" id="UP000030106">
    <property type="component" value="Unassembled WGS sequence"/>
</dbReference>
<dbReference type="SFLD" id="SFLDF00278">
    <property type="entry name" value="pyruvate_formate-lyase_activas"/>
    <property type="match status" value="1"/>
</dbReference>
<dbReference type="SFLD" id="SFLDG01066">
    <property type="entry name" value="organic_radical-activating_enz"/>
    <property type="match status" value="1"/>
</dbReference>
<name>A0A0A2VZ23_BEABA</name>
<evidence type="ECO:0000256" key="17">
    <source>
        <dbReference type="ARBA" id="ARBA00023002"/>
    </source>
</evidence>
<feature type="compositionally biased region" description="Basic and acidic residues" evidence="27">
    <location>
        <begin position="1416"/>
        <end position="1429"/>
    </location>
</feature>
<evidence type="ECO:0000256" key="22">
    <source>
        <dbReference type="ARBA" id="ARBA00023315"/>
    </source>
</evidence>
<dbReference type="PANTHER" id="PTHR30191:SF0">
    <property type="entry name" value="FORMATE ACETYLTRANSFERASE 1"/>
    <property type="match status" value="1"/>
</dbReference>
<evidence type="ECO:0000256" key="12">
    <source>
        <dbReference type="ARBA" id="ARBA00022691"/>
    </source>
</evidence>
<feature type="compositionally biased region" description="Low complexity" evidence="27">
    <location>
        <begin position="1402"/>
        <end position="1412"/>
    </location>
</feature>
<evidence type="ECO:0000256" key="25">
    <source>
        <dbReference type="ARBA" id="ARBA00049660"/>
    </source>
</evidence>
<dbReference type="PROSITE" id="PS01087">
    <property type="entry name" value="RADICAL_ACTIVATING"/>
    <property type="match status" value="1"/>
</dbReference>
<dbReference type="Gene3D" id="3.20.20.70">
    <property type="entry name" value="Aldolase class I"/>
    <property type="match status" value="1"/>
</dbReference>
<gene>
    <name evidence="32" type="ORF">BBAD15_g2857</name>
</gene>
<dbReference type="InterPro" id="IPR013785">
    <property type="entry name" value="Aldolase_TIM"/>
</dbReference>
<evidence type="ECO:0000256" key="10">
    <source>
        <dbReference type="ARBA" id="ARBA00022519"/>
    </source>
</evidence>
<feature type="domain" description="PFL" evidence="30">
    <location>
        <begin position="259"/>
        <end position="881"/>
    </location>
</feature>
<comment type="similarity">
    <text evidence="25">Belongs to the FNT transporter (TC 1.A.16) family.</text>
</comment>
<evidence type="ECO:0000259" key="29">
    <source>
        <dbReference type="PROSITE" id="PS51149"/>
    </source>
</evidence>
<feature type="transmembrane region" description="Helical" evidence="28">
    <location>
        <begin position="104"/>
        <end position="127"/>
    </location>
</feature>
<keyword evidence="9" id="KW-0963">Cytoplasm</keyword>
<evidence type="ECO:0000259" key="31">
    <source>
        <dbReference type="PROSITE" id="PS51918"/>
    </source>
</evidence>
<protein>
    <submittedName>
        <fullName evidence="32">Formate acetyltransferase 1</fullName>
    </submittedName>
</protein>
<dbReference type="NCBIfam" id="TIGR02493">
    <property type="entry name" value="PFLA"/>
    <property type="match status" value="1"/>
</dbReference>
<dbReference type="NCBIfam" id="TIGR00790">
    <property type="entry name" value="fnt"/>
    <property type="match status" value="1"/>
</dbReference>
<comment type="similarity">
    <text evidence="4">Belongs to the glycyl radical enzyme (GRE) family. PFL subfamily.</text>
</comment>
<keyword evidence="7" id="KW-1003">Cell membrane</keyword>
<dbReference type="NCBIfam" id="TIGR04060">
    <property type="entry name" value="formate_focA"/>
    <property type="match status" value="1"/>
</dbReference>
<keyword evidence="17" id="KW-0560">Oxidoreductase</keyword>
<feature type="modified residue" description="Glycine radical" evidence="26">
    <location>
        <position position="991"/>
    </location>
</feature>
<evidence type="ECO:0000256" key="18">
    <source>
        <dbReference type="ARBA" id="ARBA00023004"/>
    </source>
</evidence>
<dbReference type="STRING" id="1245745.A0A0A2VZ23"/>
<dbReference type="SUPFAM" id="SSF102114">
    <property type="entry name" value="Radical SAM enzymes"/>
    <property type="match status" value="1"/>
</dbReference>
<proteinExistence type="inferred from homology"/>
<dbReference type="GO" id="GO:0046872">
    <property type="term" value="F:metal ion binding"/>
    <property type="evidence" value="ECO:0007669"/>
    <property type="project" value="UniProtKB-KW"/>
</dbReference>
<keyword evidence="8" id="KW-0004">4Fe-4S</keyword>
<dbReference type="Pfam" id="PF01226">
    <property type="entry name" value="Form_Nir_trans"/>
    <property type="match status" value="1"/>
</dbReference>
<dbReference type="PROSITE" id="PS01006">
    <property type="entry name" value="FORMATE_NITRITE_TP_2"/>
    <property type="match status" value="1"/>
</dbReference>
<dbReference type="PROSITE" id="PS01005">
    <property type="entry name" value="FORMATE_NITRITE_TP_1"/>
    <property type="match status" value="1"/>
</dbReference>
<feature type="transmembrane region" description="Helical" evidence="28">
    <location>
        <begin position="61"/>
        <end position="84"/>
    </location>
</feature>
<evidence type="ECO:0000256" key="23">
    <source>
        <dbReference type="ARBA" id="ARBA00047533"/>
    </source>
</evidence>
<dbReference type="InterPro" id="IPR040074">
    <property type="entry name" value="BssD/PflA/YjjW"/>
</dbReference>
<feature type="domain" description="Radical SAM core" evidence="31">
    <location>
        <begin position="1061"/>
        <end position="1286"/>
    </location>
</feature>
<dbReference type="PROSITE" id="PS51918">
    <property type="entry name" value="RADICAL_SAM"/>
    <property type="match status" value="1"/>
</dbReference>
<dbReference type="GO" id="GO:0005886">
    <property type="term" value="C:plasma membrane"/>
    <property type="evidence" value="ECO:0007669"/>
    <property type="project" value="UniProtKB-SubCell"/>
</dbReference>
<dbReference type="CDD" id="cd01335">
    <property type="entry name" value="Radical_SAM"/>
    <property type="match status" value="1"/>
</dbReference>
<evidence type="ECO:0000256" key="28">
    <source>
        <dbReference type="SAM" id="Phobius"/>
    </source>
</evidence>
<feature type="domain" description="Glycine radical" evidence="29">
    <location>
        <begin position="888"/>
        <end position="1016"/>
    </location>
</feature>
<keyword evidence="14" id="KW-0479">Metal-binding</keyword>
<evidence type="ECO:0000256" key="1">
    <source>
        <dbReference type="ARBA" id="ARBA00001966"/>
    </source>
</evidence>
<evidence type="ECO:0000256" key="4">
    <source>
        <dbReference type="ARBA" id="ARBA00008375"/>
    </source>
</evidence>
<dbReference type="GO" id="GO:0015499">
    <property type="term" value="F:formate transmembrane transporter activity"/>
    <property type="evidence" value="ECO:0007669"/>
    <property type="project" value="InterPro"/>
</dbReference>
<dbReference type="InterPro" id="IPR005949">
    <property type="entry name" value="Form_AcTrfase"/>
</dbReference>
<keyword evidence="16 28" id="KW-1133">Transmembrane helix</keyword>
<evidence type="ECO:0000256" key="3">
    <source>
        <dbReference type="ARBA" id="ARBA00004496"/>
    </source>
</evidence>
<comment type="caution">
    <text evidence="32">The sequence shown here is derived from an EMBL/GenBank/DDBJ whole genome shotgun (WGS) entry which is preliminary data.</text>
</comment>
<feature type="transmembrane region" description="Helical" evidence="28">
    <location>
        <begin position="178"/>
        <end position="198"/>
    </location>
</feature>
<dbReference type="GO" id="GO:0043365">
    <property type="term" value="F:[formate-C-acetyltransferase]-activating enzyme activity"/>
    <property type="evidence" value="ECO:0007669"/>
    <property type="project" value="UniProtKB-EC"/>
</dbReference>